<dbReference type="OrthoDB" id="9766750at2"/>
<evidence type="ECO:0000313" key="1">
    <source>
        <dbReference type="EMBL" id="SHK36700.1"/>
    </source>
</evidence>
<sequence>MDNIRIRLIIYMCLAVLVLHAQEGQEAHSWERYLNQVMTAEDMASEEWQLNYDLLCELEQHPININKTTREELEQLPFLSTQQVEALMEYMYRYGEMKSIAELQMIPEIGPQMRKLLECFVYVGEGPKQTPRIKHELIANGRVPFYERKGDKDGYLGDRYRHWFRYQMERSDQMKLGIVASKDAGEPFFADKNKYGYDYYSPYLQLKKMGRLETLVLGNFRVSMGMGMVMNNSFGLGKIAMLQNLGRNTIGLRAHSSRSEGYLQGAGATVNLGRGIRTTAFVSYAPMDATLNNDGSARTIITTGYHRTETEMAKKHNLHVLKTGGTLRYDAGRMHLALNALYNHLDRRLTPDKKQIYNMYKPEGTDFMNASLDYGYRGRHWVLNGEAATDSKGHISTINTLSMTTGSNINFILLQRFYAYQYASLDAQSFSDGGRVQNESGVYLGLSWQPSPAWQLSAYTDYAYHPWPMYRETVASYSFDNLIQCVHTKEKWKLMARYRLKTKEQTHRTRLSVEYTWPKFSARTQLDGGYCAVEGKEFGVMLSENVAYTYHWLRLNAGVGYFKTDSYNSRVYLYENGPLYTYSMQQFYGEGMRYWLMLRANVGRNLMLTAKLGVTAYNDRNQISSGYQQIDQSSQTDLDIQIRWKI</sequence>
<dbReference type="AlphaFoldDB" id="A0A1M6RW94"/>
<dbReference type="RefSeq" id="WP_081373035.1">
    <property type="nucleotide sequence ID" value="NZ_FRBD01000002.1"/>
</dbReference>
<proteinExistence type="predicted"/>
<accession>A0A1M6RW94</accession>
<organism evidence="1 2">
    <name type="scientific">Xylanibacter ruminicola</name>
    <name type="common">Prevotella ruminicola</name>
    <dbReference type="NCBI Taxonomy" id="839"/>
    <lineage>
        <taxon>Bacteria</taxon>
        <taxon>Pseudomonadati</taxon>
        <taxon>Bacteroidota</taxon>
        <taxon>Bacteroidia</taxon>
        <taxon>Bacteroidales</taxon>
        <taxon>Prevotellaceae</taxon>
        <taxon>Xylanibacter</taxon>
    </lineage>
</organism>
<dbReference type="SUPFAM" id="SSF47781">
    <property type="entry name" value="RuvA domain 2-like"/>
    <property type="match status" value="1"/>
</dbReference>
<reference evidence="1 2" key="1">
    <citation type="submission" date="2016-11" db="EMBL/GenBank/DDBJ databases">
        <authorList>
            <person name="Jaros S."/>
            <person name="Januszkiewicz K."/>
            <person name="Wedrychowicz H."/>
        </authorList>
    </citation>
    <scope>NUCLEOTIDE SEQUENCE [LARGE SCALE GENOMIC DNA]</scope>
    <source>
        <strain evidence="1 2">KHT3</strain>
    </source>
</reference>
<dbReference type="InterPro" id="IPR010994">
    <property type="entry name" value="RuvA_2-like"/>
</dbReference>
<name>A0A1M6RW94_XYLRU</name>
<dbReference type="Gene3D" id="1.10.150.320">
    <property type="entry name" value="Photosystem II 12 kDa extrinsic protein"/>
    <property type="match status" value="1"/>
</dbReference>
<dbReference type="EMBL" id="FRBD01000002">
    <property type="protein sequence ID" value="SHK36700.1"/>
    <property type="molecule type" value="Genomic_DNA"/>
</dbReference>
<evidence type="ECO:0000313" key="2">
    <source>
        <dbReference type="Proteomes" id="UP000184130"/>
    </source>
</evidence>
<dbReference type="Proteomes" id="UP000184130">
    <property type="component" value="Unassembled WGS sequence"/>
</dbReference>
<protein>
    <submittedName>
        <fullName evidence="1">Helix-hairpin-helix motif-containing protein</fullName>
    </submittedName>
</protein>
<gene>
    <name evidence="1" type="ORF">SAMN05216463_102144</name>
</gene>